<dbReference type="EMBL" id="QLLQ01000004">
    <property type="protein sequence ID" value="RAJ25158.1"/>
    <property type="molecule type" value="Genomic_DNA"/>
</dbReference>
<comment type="caution">
    <text evidence="3">The sequence shown here is derived from an EMBL/GenBank/DDBJ whole genome shotgun (WGS) entry which is preliminary data.</text>
</comment>
<dbReference type="PANTHER" id="PTHR43861">
    <property type="entry name" value="TRANS-ACONITATE 2-METHYLTRANSFERASE-RELATED"/>
    <property type="match status" value="1"/>
</dbReference>
<dbReference type="OrthoDB" id="9791837at2"/>
<keyword evidence="3" id="KW-0830">Ubiquinone</keyword>
<proteinExistence type="predicted"/>
<gene>
    <name evidence="3" type="ORF">LX77_01459</name>
</gene>
<keyword evidence="1" id="KW-0808">Transferase</keyword>
<dbReference type="RefSeq" id="WP_083993915.1">
    <property type="nucleotide sequence ID" value="NZ_LZRN01000019.1"/>
</dbReference>
<dbReference type="GO" id="GO:0032259">
    <property type="term" value="P:methylation"/>
    <property type="evidence" value="ECO:0007669"/>
    <property type="project" value="UniProtKB-KW"/>
</dbReference>
<feature type="domain" description="Methyltransferase" evidence="2">
    <location>
        <begin position="48"/>
        <end position="136"/>
    </location>
</feature>
<dbReference type="InterPro" id="IPR029063">
    <property type="entry name" value="SAM-dependent_MTases_sf"/>
</dbReference>
<evidence type="ECO:0000313" key="3">
    <source>
        <dbReference type="EMBL" id="RAJ25158.1"/>
    </source>
</evidence>
<dbReference type="Proteomes" id="UP000248987">
    <property type="component" value="Unassembled WGS sequence"/>
</dbReference>
<evidence type="ECO:0000313" key="4">
    <source>
        <dbReference type="Proteomes" id="UP000248987"/>
    </source>
</evidence>
<name>A0A327S8Q9_9FLAO</name>
<organism evidence="3 4">
    <name type="scientific">Gelidibacter algens</name>
    <dbReference type="NCBI Taxonomy" id="49280"/>
    <lineage>
        <taxon>Bacteria</taxon>
        <taxon>Pseudomonadati</taxon>
        <taxon>Bacteroidota</taxon>
        <taxon>Flavobacteriia</taxon>
        <taxon>Flavobacteriales</taxon>
        <taxon>Flavobacteriaceae</taxon>
        <taxon>Gelidibacter</taxon>
    </lineage>
</organism>
<keyword evidence="3" id="KW-0489">Methyltransferase</keyword>
<dbReference type="CDD" id="cd02440">
    <property type="entry name" value="AdoMet_MTases"/>
    <property type="match status" value="1"/>
</dbReference>
<keyword evidence="4" id="KW-1185">Reference proteome</keyword>
<accession>A0A327S8Q9</accession>
<dbReference type="InterPro" id="IPR041698">
    <property type="entry name" value="Methyltransf_25"/>
</dbReference>
<evidence type="ECO:0000259" key="2">
    <source>
        <dbReference type="Pfam" id="PF13649"/>
    </source>
</evidence>
<dbReference type="AlphaFoldDB" id="A0A327S8Q9"/>
<dbReference type="Pfam" id="PF13649">
    <property type="entry name" value="Methyltransf_25"/>
    <property type="match status" value="1"/>
</dbReference>
<dbReference type="Gene3D" id="3.40.50.150">
    <property type="entry name" value="Vaccinia Virus protein VP39"/>
    <property type="match status" value="1"/>
</dbReference>
<dbReference type="GO" id="GO:0008168">
    <property type="term" value="F:methyltransferase activity"/>
    <property type="evidence" value="ECO:0007669"/>
    <property type="project" value="UniProtKB-KW"/>
</dbReference>
<protein>
    <submittedName>
        <fullName evidence="3">Ubiquinone/menaquinone biosynthesis C-methylase UbiE</fullName>
    </submittedName>
</protein>
<dbReference type="SUPFAM" id="SSF53335">
    <property type="entry name" value="S-adenosyl-L-methionine-dependent methyltransferases"/>
    <property type="match status" value="1"/>
</dbReference>
<dbReference type="PANTHER" id="PTHR43861:SF3">
    <property type="entry name" value="PUTATIVE (AFU_ORTHOLOGUE AFUA_2G14390)-RELATED"/>
    <property type="match status" value="1"/>
</dbReference>
<reference evidence="3 4" key="1">
    <citation type="submission" date="2018-06" db="EMBL/GenBank/DDBJ databases">
        <title>Genomic Encyclopedia of Archaeal and Bacterial Type Strains, Phase II (KMG-II): from individual species to whole genera.</title>
        <authorList>
            <person name="Goeker M."/>
        </authorList>
    </citation>
    <scope>NUCLEOTIDE SEQUENCE [LARGE SCALE GENOMIC DNA]</scope>
    <source>
        <strain evidence="3 4">DSM 12408</strain>
    </source>
</reference>
<evidence type="ECO:0000256" key="1">
    <source>
        <dbReference type="ARBA" id="ARBA00022679"/>
    </source>
</evidence>
<sequence>MKETTIKTSWEINAERWIKVMDNQEIASRIFTNEAVVNLLKNSKANKILDIGCGEGWLTRAITNMGKTGIGIDATAILLENAKEKGKETYYHLSYKDLSEGKKLAEAPFEAIVFNFCIYQNEELIPLLKKLRESLTITGEIIIQTMHPFFLIQNSLPYTSQWIPDSWKGLSGNFSDGHAWYARTFEGWLDDFQKAGLILNEIIEVTNQDLTPVSVIFKTQVK</sequence>